<evidence type="ECO:0000259" key="1">
    <source>
        <dbReference type="Pfam" id="PF17216"/>
    </source>
</evidence>
<feature type="domain" description="CSD1" evidence="1">
    <location>
        <begin position="23"/>
        <end position="164"/>
    </location>
</feature>
<accession>A0A1R0GZN8</accession>
<dbReference type="Pfam" id="PF17216">
    <property type="entry name" value="Rrp44_CSD1"/>
    <property type="match status" value="1"/>
</dbReference>
<dbReference type="STRING" id="133383.A0A1R0GZN8"/>
<sequence>MDITKQSIQEYLERKLILKSESNFNEHYPLHQIEDGLRSKTLVQGIIKKFTQNHDSGQKSAIIDRSASGNPNILIIGEIFLNRAVQGDTVAVKIFAENDKELLQVTESIQESQKLDFLEDNLTGETDQNDLDDGDQIIDSINDLHQKSEKERIIYGKVVGIIKRDWRPYVATVQLDDLTVR</sequence>
<reference evidence="2 3" key="1">
    <citation type="journal article" date="2016" name="Mol. Biol. Evol.">
        <title>Genome-Wide Survey of Gut Fungi (Harpellales) Reveals the First Horizontally Transferred Ubiquitin Gene from a Mosquito Host.</title>
        <authorList>
            <person name="Wang Y."/>
            <person name="White M.M."/>
            <person name="Kvist S."/>
            <person name="Moncalvo J.M."/>
        </authorList>
    </citation>
    <scope>NUCLEOTIDE SEQUENCE [LARGE SCALE GENOMIC DNA]</scope>
    <source>
        <strain evidence="2 3">ALG-7-W6</strain>
    </source>
</reference>
<dbReference type="OrthoDB" id="5577151at2759"/>
<dbReference type="InterPro" id="IPR033771">
    <property type="entry name" value="Rrp44_CSD1"/>
</dbReference>
<gene>
    <name evidence="2" type="ORF">AYI68_g3516</name>
</gene>
<dbReference type="InterPro" id="IPR012340">
    <property type="entry name" value="NA-bd_OB-fold"/>
</dbReference>
<organism evidence="2 3">
    <name type="scientific">Smittium mucronatum</name>
    <dbReference type="NCBI Taxonomy" id="133383"/>
    <lineage>
        <taxon>Eukaryota</taxon>
        <taxon>Fungi</taxon>
        <taxon>Fungi incertae sedis</taxon>
        <taxon>Zoopagomycota</taxon>
        <taxon>Kickxellomycotina</taxon>
        <taxon>Harpellomycetes</taxon>
        <taxon>Harpellales</taxon>
        <taxon>Legeriomycetaceae</taxon>
        <taxon>Smittium</taxon>
    </lineage>
</organism>
<protein>
    <submittedName>
        <fullName evidence="2">Exosome complex exonuclease RRP44</fullName>
    </submittedName>
</protein>
<dbReference type="EMBL" id="LSSL01001607">
    <property type="protein sequence ID" value="OLY82364.1"/>
    <property type="molecule type" value="Genomic_DNA"/>
</dbReference>
<keyword evidence="2" id="KW-0269">Exonuclease</keyword>
<dbReference type="InterPro" id="IPR050180">
    <property type="entry name" value="RNR_Ribonuclease"/>
</dbReference>
<dbReference type="AlphaFoldDB" id="A0A1R0GZN8"/>
<dbReference type="PANTHER" id="PTHR23355">
    <property type="entry name" value="RIBONUCLEASE"/>
    <property type="match status" value="1"/>
</dbReference>
<keyword evidence="2" id="KW-0540">Nuclease</keyword>
<evidence type="ECO:0000313" key="2">
    <source>
        <dbReference type="EMBL" id="OLY82364.1"/>
    </source>
</evidence>
<name>A0A1R0GZN8_9FUNG</name>
<keyword evidence="3" id="KW-1185">Reference proteome</keyword>
<dbReference type="Gene3D" id="2.40.50.690">
    <property type="match status" value="1"/>
</dbReference>
<dbReference type="GO" id="GO:0000175">
    <property type="term" value="F:3'-5'-RNA exonuclease activity"/>
    <property type="evidence" value="ECO:0007669"/>
    <property type="project" value="TreeGrafter"/>
</dbReference>
<dbReference type="Proteomes" id="UP000187455">
    <property type="component" value="Unassembled WGS sequence"/>
</dbReference>
<dbReference type="SUPFAM" id="SSF50249">
    <property type="entry name" value="Nucleic acid-binding proteins"/>
    <property type="match status" value="1"/>
</dbReference>
<evidence type="ECO:0000313" key="3">
    <source>
        <dbReference type="Proteomes" id="UP000187455"/>
    </source>
</evidence>
<dbReference type="PANTHER" id="PTHR23355:SF30">
    <property type="entry name" value="DIS3-LIKE EXONUCLEASE 1"/>
    <property type="match status" value="1"/>
</dbReference>
<comment type="caution">
    <text evidence="2">The sequence shown here is derived from an EMBL/GenBank/DDBJ whole genome shotgun (WGS) entry which is preliminary data.</text>
</comment>
<keyword evidence="2" id="KW-0378">Hydrolase</keyword>
<proteinExistence type="predicted"/>
<dbReference type="GO" id="GO:0006402">
    <property type="term" value="P:mRNA catabolic process"/>
    <property type="evidence" value="ECO:0007669"/>
    <property type="project" value="TreeGrafter"/>
</dbReference>